<feature type="compositionally biased region" description="Acidic residues" evidence="1">
    <location>
        <begin position="83"/>
        <end position="96"/>
    </location>
</feature>
<feature type="region of interest" description="Disordered" evidence="1">
    <location>
        <begin position="1"/>
        <end position="37"/>
    </location>
</feature>
<name>A0A1E3JYY4_9TREE</name>
<feature type="region of interest" description="Disordered" evidence="1">
    <location>
        <begin position="52"/>
        <end position="98"/>
    </location>
</feature>
<dbReference type="Proteomes" id="UP000095149">
    <property type="component" value="Unassembled WGS sequence"/>
</dbReference>
<evidence type="ECO:0000313" key="2">
    <source>
        <dbReference type="EMBL" id="ODO05996.1"/>
    </source>
</evidence>
<protein>
    <submittedName>
        <fullName evidence="2">Uncharacterized protein</fullName>
    </submittedName>
</protein>
<gene>
    <name evidence="2" type="ORF">I350_05057</name>
</gene>
<reference evidence="2 3" key="1">
    <citation type="submission" date="2016-06" db="EMBL/GenBank/DDBJ databases">
        <title>Evolution of pathogenesis and genome organization in the Tremellales.</title>
        <authorList>
            <person name="Cuomo C."/>
            <person name="Litvintseva A."/>
            <person name="Heitman J."/>
            <person name="Chen Y."/>
            <person name="Sun S."/>
            <person name="Springer D."/>
            <person name="Dromer F."/>
            <person name="Young S."/>
            <person name="Zeng Q."/>
            <person name="Chapman S."/>
            <person name="Gujja S."/>
            <person name="Saif S."/>
            <person name="Birren B."/>
        </authorList>
    </citation>
    <scope>NUCLEOTIDE SEQUENCE [LARGE SCALE GENOMIC DNA]</scope>
    <source>
        <strain evidence="2 3">CBS 6273</strain>
    </source>
</reference>
<sequence>MTPYDDTELTDTHTHTTSGTTDANDKGECLLSAPQSCDSTAVRTVSSAFLSAWPSPTASGPGNTRDVDTPRPGSFRASTPTAEGDDATSTEEEEEPQTWFTRKILPWEITSREIHRGLSALKPSWKPASEALQKSVSESVHSLLDGKAKEGQDWQGDVSRCRKEISEAGWVADRRALEPFLLRQSLGPAEPSGLQIDIIVGDNVYEGTRLKVYKSDYVGSLVLGEPSESPTELEAGRTLIIDA</sequence>
<organism evidence="2 3">
    <name type="scientific">Cryptococcus amylolentus CBS 6273</name>
    <dbReference type="NCBI Taxonomy" id="1296118"/>
    <lineage>
        <taxon>Eukaryota</taxon>
        <taxon>Fungi</taxon>
        <taxon>Dikarya</taxon>
        <taxon>Basidiomycota</taxon>
        <taxon>Agaricomycotina</taxon>
        <taxon>Tremellomycetes</taxon>
        <taxon>Tremellales</taxon>
        <taxon>Cryptococcaceae</taxon>
        <taxon>Cryptococcus</taxon>
    </lineage>
</organism>
<evidence type="ECO:0000256" key="1">
    <source>
        <dbReference type="SAM" id="MobiDB-lite"/>
    </source>
</evidence>
<feature type="compositionally biased region" description="Polar residues" evidence="1">
    <location>
        <begin position="52"/>
        <end position="62"/>
    </location>
</feature>
<dbReference type="AlphaFoldDB" id="A0A1E3JYY4"/>
<evidence type="ECO:0000313" key="3">
    <source>
        <dbReference type="Proteomes" id="UP000095149"/>
    </source>
</evidence>
<dbReference type="EMBL" id="MEKH01000007">
    <property type="protein sequence ID" value="ODO05996.1"/>
    <property type="molecule type" value="Genomic_DNA"/>
</dbReference>
<comment type="caution">
    <text evidence="2">The sequence shown here is derived from an EMBL/GenBank/DDBJ whole genome shotgun (WGS) entry which is preliminary data.</text>
</comment>
<accession>A0A1E3JYY4</accession>
<proteinExistence type="predicted"/>